<keyword evidence="3" id="KW-1185">Reference proteome</keyword>
<feature type="compositionally biased region" description="Basic and acidic residues" evidence="1">
    <location>
        <begin position="35"/>
        <end position="80"/>
    </location>
</feature>
<protein>
    <submittedName>
        <fullName evidence="2">Uncharacterized protein</fullName>
    </submittedName>
</protein>
<dbReference type="Proteomes" id="UP001153328">
    <property type="component" value="Unassembled WGS sequence"/>
</dbReference>
<dbReference type="PRINTS" id="PR01217">
    <property type="entry name" value="PRICHEXTENSN"/>
</dbReference>
<reference evidence="2" key="1">
    <citation type="submission" date="2021-06" db="EMBL/GenBank/DDBJ databases">
        <authorList>
            <person name="Arsene-Ploetze F."/>
        </authorList>
    </citation>
    <scope>NUCLEOTIDE SEQUENCE</scope>
    <source>
        <strain evidence="2">SBRY1</strain>
    </source>
</reference>
<name>A0A9W4GZM2_9ACTN</name>
<accession>A0A9W4GZM2</accession>
<evidence type="ECO:0000313" key="3">
    <source>
        <dbReference type="Proteomes" id="UP001153328"/>
    </source>
</evidence>
<sequence>MQDLVGVRVADPGDHALVPQHPLDLPPLPPQQPREQLRREVRPQRVGPEPRDPRHLLRVPHDIDRQVLLRPGLRDVEPRPAHQPHPQRQRPLPRPRRHLRHLLLPPHPPAPGQMHHQPHIPTPKPQELPEPPHLPNSPPLQHPHGRLIRLERMHPHGIHPLHHPPTHPLPQKPHQRLNLRQFRHPPSLPLPPADRDPGTLRPTPLPAAPRPVPWRPR</sequence>
<feature type="region of interest" description="Disordered" evidence="1">
    <location>
        <begin position="1"/>
        <end position="143"/>
    </location>
</feature>
<feature type="region of interest" description="Disordered" evidence="1">
    <location>
        <begin position="178"/>
        <end position="217"/>
    </location>
</feature>
<gene>
    <name evidence="2" type="ORF">SBRY_20760</name>
</gene>
<feature type="compositionally biased region" description="Basic residues" evidence="1">
    <location>
        <begin position="85"/>
        <end position="101"/>
    </location>
</feature>
<dbReference type="EMBL" id="CAJVAX010000012">
    <property type="protein sequence ID" value="CAG7631305.1"/>
    <property type="molecule type" value="Genomic_DNA"/>
</dbReference>
<proteinExistence type="predicted"/>
<feature type="compositionally biased region" description="Pro residues" evidence="1">
    <location>
        <begin position="120"/>
        <end position="141"/>
    </location>
</feature>
<feature type="compositionally biased region" description="Pro residues" evidence="1">
    <location>
        <begin position="203"/>
        <end position="217"/>
    </location>
</feature>
<evidence type="ECO:0000313" key="2">
    <source>
        <dbReference type="EMBL" id="CAG7631305.1"/>
    </source>
</evidence>
<organism evidence="2 3">
    <name type="scientific">Actinacidiphila bryophytorum</name>
    <dbReference type="NCBI Taxonomy" id="1436133"/>
    <lineage>
        <taxon>Bacteria</taxon>
        <taxon>Bacillati</taxon>
        <taxon>Actinomycetota</taxon>
        <taxon>Actinomycetes</taxon>
        <taxon>Kitasatosporales</taxon>
        <taxon>Streptomycetaceae</taxon>
        <taxon>Actinacidiphila</taxon>
    </lineage>
</organism>
<dbReference type="AlphaFoldDB" id="A0A9W4GZM2"/>
<comment type="caution">
    <text evidence="2">The sequence shown here is derived from an EMBL/GenBank/DDBJ whole genome shotgun (WGS) entry which is preliminary data.</text>
</comment>
<evidence type="ECO:0000256" key="1">
    <source>
        <dbReference type="SAM" id="MobiDB-lite"/>
    </source>
</evidence>